<dbReference type="EMBL" id="SLUN01000022">
    <property type="protein sequence ID" value="TCL63013.1"/>
    <property type="molecule type" value="Genomic_DNA"/>
</dbReference>
<organism evidence="4 5">
    <name type="scientific">Hydrogenispora ethanolica</name>
    <dbReference type="NCBI Taxonomy" id="1082276"/>
    <lineage>
        <taxon>Bacteria</taxon>
        <taxon>Bacillati</taxon>
        <taxon>Bacillota</taxon>
        <taxon>Hydrogenispora</taxon>
    </lineage>
</organism>
<dbReference type="InterPro" id="IPR050698">
    <property type="entry name" value="MBL"/>
</dbReference>
<dbReference type="RefSeq" id="WP_132015479.1">
    <property type="nucleotide sequence ID" value="NZ_SLUN01000022.1"/>
</dbReference>
<dbReference type="Proteomes" id="UP000295008">
    <property type="component" value="Unassembled WGS sequence"/>
</dbReference>
<evidence type="ECO:0000259" key="2">
    <source>
        <dbReference type="SMART" id="SM00849"/>
    </source>
</evidence>
<keyword evidence="5" id="KW-1185">Reference proteome</keyword>
<dbReference type="Gene3D" id="3.40.50.10890">
    <property type="match status" value="1"/>
</dbReference>
<dbReference type="CDD" id="cd16295">
    <property type="entry name" value="TTHA0252-CPSF-like_MBL-fold"/>
    <property type="match status" value="1"/>
</dbReference>
<dbReference type="GO" id="GO:0016787">
    <property type="term" value="F:hydrolase activity"/>
    <property type="evidence" value="ECO:0007669"/>
    <property type="project" value="UniProtKB-KW"/>
</dbReference>
<dbReference type="InterPro" id="IPR022712">
    <property type="entry name" value="Beta_Casp"/>
</dbReference>
<feature type="domain" description="Metallo-beta-lactamase" evidence="2">
    <location>
        <begin position="13"/>
        <end position="241"/>
    </location>
</feature>
<dbReference type="Gene3D" id="3.60.15.10">
    <property type="entry name" value="Ribonuclease Z/Hydroxyacylglutathione hydrolase-like"/>
    <property type="match status" value="1"/>
</dbReference>
<evidence type="ECO:0000313" key="4">
    <source>
        <dbReference type="EMBL" id="TCL63013.1"/>
    </source>
</evidence>
<name>A0A4R1RB57_HYDET</name>
<sequence length="531" mass="60035">MWITFCGAAGTVTGSSYLVETERYRFLIDCGMFQGTKELRQLNEKDFLFNPAALDFVVLTHAHVDHCGLLPKLWLRGFKGPIYATKATAEICKIVMADSGHIQEMEAEWRNRKRSRTGEPLTEPLYTANDALSTGALLRPQSYRQRFEPVPGIRINFLDAGHILGSAIAEIWVEENGRTTKVAFSGDLGQNNQPIIQDPEFVRDADYVLMESTYGNRLHEPGPERIEKLRQIVLETVHSQGNLIIPAFAIGRTQDLLYHLKMLFYRGEIPKVPVYIDSPMAVSITEIYRNNPDCYDAETRGLFAAKESPFEFGNLHFVRTTEESKKLNETARGAIIISASGMCEAGRILHHLKHNLWRPQSHILFVGYQAEGTLGRRLLEGAKVVKIMGEQLTVQAQIHSIGGFSAHADQNGLLEWLQGFQRQPRGLFLVHGENQAQADLERAIRDRFPVATFIPRWGDRFELKAGAELKEQRTVAALNNFAFDRKLTDLEHLILALRTEGPSADRKKIHAQVEQLKQELSELEELLRQPA</sequence>
<dbReference type="Pfam" id="PF10996">
    <property type="entry name" value="Beta-Casp"/>
    <property type="match status" value="1"/>
</dbReference>
<dbReference type="PANTHER" id="PTHR11203">
    <property type="entry name" value="CLEAVAGE AND POLYADENYLATION SPECIFICITY FACTOR FAMILY MEMBER"/>
    <property type="match status" value="1"/>
</dbReference>
<dbReference type="SUPFAM" id="SSF56281">
    <property type="entry name" value="Metallo-hydrolase/oxidoreductase"/>
    <property type="match status" value="1"/>
</dbReference>
<dbReference type="OrthoDB" id="9803916at2"/>
<dbReference type="InterPro" id="IPR001279">
    <property type="entry name" value="Metallo-B-lactamas"/>
</dbReference>
<dbReference type="SMART" id="SM00849">
    <property type="entry name" value="Lactamase_B"/>
    <property type="match status" value="1"/>
</dbReference>
<reference evidence="4 5" key="1">
    <citation type="submission" date="2019-03" db="EMBL/GenBank/DDBJ databases">
        <title>Genomic Encyclopedia of Type Strains, Phase IV (KMG-IV): sequencing the most valuable type-strain genomes for metagenomic binning, comparative biology and taxonomic classification.</title>
        <authorList>
            <person name="Goeker M."/>
        </authorList>
    </citation>
    <scope>NUCLEOTIDE SEQUENCE [LARGE SCALE GENOMIC DNA]</scope>
    <source>
        <strain evidence="4 5">LX-B</strain>
    </source>
</reference>
<protein>
    <submittedName>
        <fullName evidence="4">Metallo-beta-lactamase family protein</fullName>
    </submittedName>
</protein>
<dbReference type="AlphaFoldDB" id="A0A4R1RB57"/>
<accession>A0A4R1RB57</accession>
<evidence type="ECO:0000259" key="3">
    <source>
        <dbReference type="SMART" id="SM01027"/>
    </source>
</evidence>
<dbReference type="Pfam" id="PF00753">
    <property type="entry name" value="Lactamase_B"/>
    <property type="match status" value="1"/>
</dbReference>
<proteinExistence type="predicted"/>
<dbReference type="Pfam" id="PF07521">
    <property type="entry name" value="RMMBL"/>
    <property type="match status" value="1"/>
</dbReference>
<evidence type="ECO:0000256" key="1">
    <source>
        <dbReference type="ARBA" id="ARBA00022801"/>
    </source>
</evidence>
<dbReference type="SMART" id="SM01027">
    <property type="entry name" value="Beta-Casp"/>
    <property type="match status" value="1"/>
</dbReference>
<dbReference type="GO" id="GO:0004521">
    <property type="term" value="F:RNA endonuclease activity"/>
    <property type="evidence" value="ECO:0007669"/>
    <property type="project" value="TreeGrafter"/>
</dbReference>
<feature type="domain" description="Beta-Casp" evidence="3">
    <location>
        <begin position="253"/>
        <end position="378"/>
    </location>
</feature>
<evidence type="ECO:0000313" key="5">
    <source>
        <dbReference type="Proteomes" id="UP000295008"/>
    </source>
</evidence>
<keyword evidence="1" id="KW-0378">Hydrolase</keyword>
<dbReference type="PANTHER" id="PTHR11203:SF37">
    <property type="entry name" value="INTEGRATOR COMPLEX SUBUNIT 11"/>
    <property type="match status" value="1"/>
</dbReference>
<dbReference type="InterPro" id="IPR011108">
    <property type="entry name" value="RMMBL"/>
</dbReference>
<comment type="caution">
    <text evidence="4">The sequence shown here is derived from an EMBL/GenBank/DDBJ whole genome shotgun (WGS) entry which is preliminary data.</text>
</comment>
<dbReference type="InterPro" id="IPR036866">
    <property type="entry name" value="RibonucZ/Hydroxyglut_hydro"/>
</dbReference>
<gene>
    <name evidence="4" type="ORF">EDC14_102268</name>
</gene>